<keyword evidence="4" id="KW-0694">RNA-binding</keyword>
<dbReference type="InterPro" id="IPR005537">
    <property type="entry name" value="RAMP_III_fam"/>
</dbReference>
<dbReference type="AlphaFoldDB" id="G9XD63"/>
<evidence type="ECO:0000256" key="1">
    <source>
        <dbReference type="ARBA" id="ARBA00003088"/>
    </source>
</evidence>
<dbReference type="Pfam" id="PF03787">
    <property type="entry name" value="RAMPs"/>
    <property type="match status" value="1"/>
</dbReference>
<dbReference type="GO" id="GO:0051607">
    <property type="term" value="P:defense response to virus"/>
    <property type="evidence" value="ECO:0007669"/>
    <property type="project" value="UniProtKB-KW"/>
</dbReference>
<dbReference type="PANTHER" id="PTHR38007:SF1">
    <property type="entry name" value="CRISPR SYSTEM CMS PROTEIN CSM5"/>
    <property type="match status" value="1"/>
</dbReference>
<comment type="function">
    <text evidence="1">This subunit might be involved in maturation of a crRNA intermediate to its mature form.</text>
</comment>
<evidence type="ECO:0000256" key="6">
    <source>
        <dbReference type="ARBA" id="ARBA00031720"/>
    </source>
</evidence>
<gene>
    <name evidence="8" type="ORF">HMPREF9628_00302</name>
</gene>
<dbReference type="GO" id="GO:0003723">
    <property type="term" value="F:RNA binding"/>
    <property type="evidence" value="ECO:0007669"/>
    <property type="project" value="UniProtKB-KW"/>
</dbReference>
<comment type="caution">
    <text evidence="8">The sequence shown here is derived from an EMBL/GenBank/DDBJ whole genome shotgun (WGS) entry which is preliminary data.</text>
</comment>
<evidence type="ECO:0000313" key="8">
    <source>
        <dbReference type="EMBL" id="EHL19068.1"/>
    </source>
</evidence>
<comment type="similarity">
    <text evidence="2">Belongs to the CRISPR-associated Csm5 family.</text>
</comment>
<keyword evidence="5" id="KW-0051">Antiviral defense</keyword>
<reference evidence="8 9" key="1">
    <citation type="submission" date="2011-08" db="EMBL/GenBank/DDBJ databases">
        <title>The Genome Sequence of Eubacteriaceae bacterium CM5.</title>
        <authorList>
            <consortium name="The Broad Institute Genome Sequencing Platform"/>
            <person name="Earl A."/>
            <person name="Ward D."/>
            <person name="Feldgarden M."/>
            <person name="Gevers D."/>
            <person name="Sizova M."/>
            <person name="Hazen A."/>
            <person name="Epstein S."/>
            <person name="Young S.K."/>
            <person name="Zeng Q."/>
            <person name="Gargeya S."/>
            <person name="Fitzgerald M."/>
            <person name="Haas B."/>
            <person name="Abouelleil A."/>
            <person name="Alvarado L."/>
            <person name="Arachchi H.M."/>
            <person name="Berlin A."/>
            <person name="Brown A."/>
            <person name="Chapman S.B."/>
            <person name="Chen Z."/>
            <person name="Dunbar C."/>
            <person name="Freedman E."/>
            <person name="Gearin G."/>
            <person name="Gellesch M."/>
            <person name="Goldberg J."/>
            <person name="Griggs A."/>
            <person name="Gujja S."/>
            <person name="Heiman D."/>
            <person name="Howarth C."/>
            <person name="Larson L."/>
            <person name="Lui A."/>
            <person name="MacDonald P.J.P."/>
            <person name="Montmayeur A."/>
            <person name="Murphy C."/>
            <person name="Neiman D."/>
            <person name="Pearson M."/>
            <person name="Priest M."/>
            <person name="Roberts A."/>
            <person name="Saif S."/>
            <person name="Shea T."/>
            <person name="Shenoy N."/>
            <person name="Sisk P."/>
            <person name="Stolte C."/>
            <person name="Sykes S."/>
            <person name="Wortman J."/>
            <person name="Nusbaum C."/>
            <person name="Birren B."/>
        </authorList>
    </citation>
    <scope>NUCLEOTIDE SEQUENCE [LARGE SCALE GENOMIC DNA]</scope>
    <source>
        <strain evidence="8 9">CM5</strain>
    </source>
</reference>
<evidence type="ECO:0000256" key="5">
    <source>
        <dbReference type="ARBA" id="ARBA00023118"/>
    </source>
</evidence>
<protein>
    <recommendedName>
        <fullName evidence="3">CRISPR system Cms protein Csm5</fullName>
    </recommendedName>
    <alternativeName>
        <fullName evidence="6">CRISPR type III A-associated protein Csm5</fullName>
    </alternativeName>
</protein>
<sequence>MGRIIKYNMELNVLTPIHIGDADYKSKLNSNEYVYDAKSKTLTLIDNKKFVNLLIERNLFKTYYKHIYENTMLKKNRQDRKVDLGKFLKDINLYREIEKFTKKRYENLNLITKNGKTNDMKLLLRDTHGKPYIPGSSIKGAVVNSLLVDYILNNRDEFEKDISSILNECKSVKVEQNIKKYQDTVAKTISNIQNIILYGEPKKNSDIKKFGISISDTYECENDEFEVDFFQDFDEKIKDGSCQSIPMFREYIMPNSTFYFDITPDFDRIEKSRLKIKNVRDIIDSISNATDYLTDIVLDLPTIEEELILGANTGFHQKTIVYALFEDKAIRTDVVRKLLHKSSNSKITNHLNDKNAPRVINRVKINDEYELAGLAKISVLGEKYVGTN</sequence>
<evidence type="ECO:0000259" key="7">
    <source>
        <dbReference type="Pfam" id="PF03787"/>
    </source>
</evidence>
<dbReference type="InterPro" id="IPR010173">
    <property type="entry name" value="CRISPR-assoc_Csm5"/>
</dbReference>
<dbReference type="Proteomes" id="UP000003379">
    <property type="component" value="Unassembled WGS sequence"/>
</dbReference>
<evidence type="ECO:0000256" key="3">
    <source>
        <dbReference type="ARBA" id="ARBA00016113"/>
    </source>
</evidence>
<evidence type="ECO:0000256" key="4">
    <source>
        <dbReference type="ARBA" id="ARBA00022884"/>
    </source>
</evidence>
<dbReference type="EMBL" id="AFZG01000030">
    <property type="protein sequence ID" value="EHL19068.1"/>
    <property type="molecule type" value="Genomic_DNA"/>
</dbReference>
<evidence type="ECO:0000313" key="9">
    <source>
        <dbReference type="Proteomes" id="UP000003379"/>
    </source>
</evidence>
<organism evidence="8 9">
    <name type="scientific">Peptoanaerobacter stomatis</name>
    <dbReference type="NCBI Taxonomy" id="796937"/>
    <lineage>
        <taxon>Bacteria</taxon>
        <taxon>Bacillati</taxon>
        <taxon>Bacillota</taxon>
        <taxon>Clostridia</taxon>
        <taxon>Peptostreptococcales</taxon>
        <taxon>Filifactoraceae</taxon>
        <taxon>Peptoanaerobacter</taxon>
    </lineage>
</organism>
<feature type="domain" description="CRISPR type III-associated protein" evidence="7">
    <location>
        <begin position="11"/>
        <end position="265"/>
    </location>
</feature>
<dbReference type="PANTHER" id="PTHR38007">
    <property type="entry name" value="CRISPR SYSTEM CMS PROTEIN CSM5"/>
    <property type="match status" value="1"/>
</dbReference>
<proteinExistence type="inferred from homology"/>
<evidence type="ECO:0000256" key="2">
    <source>
        <dbReference type="ARBA" id="ARBA00006680"/>
    </source>
</evidence>
<accession>G9XD63</accession>
<dbReference type="NCBIfam" id="TIGR01899">
    <property type="entry name" value="cas_TM1807_csm5"/>
    <property type="match status" value="1"/>
</dbReference>
<dbReference type="HOGENOM" id="CLU_036878_0_0_9"/>
<name>G9XD63_9FIRM</name>
<dbReference type="RefSeq" id="WP_009528580.1">
    <property type="nucleotide sequence ID" value="NZ_JH414597.1"/>
</dbReference>